<evidence type="ECO:0000313" key="2">
    <source>
        <dbReference type="EMBL" id="HIU59850.1"/>
    </source>
</evidence>
<dbReference type="GO" id="GO:0003677">
    <property type="term" value="F:DNA binding"/>
    <property type="evidence" value="ECO:0007669"/>
    <property type="project" value="InterPro"/>
</dbReference>
<dbReference type="Pfam" id="PF08769">
    <property type="entry name" value="Spo0A_C"/>
    <property type="match status" value="1"/>
</dbReference>
<dbReference type="GO" id="GO:0003700">
    <property type="term" value="F:DNA-binding transcription factor activity"/>
    <property type="evidence" value="ECO:0007669"/>
    <property type="project" value="InterPro"/>
</dbReference>
<proteinExistence type="predicted"/>
<organism evidence="2 3">
    <name type="scientific">Candidatus Stercoripulliclostridium merdigallinarum</name>
    <dbReference type="NCBI Taxonomy" id="2840951"/>
    <lineage>
        <taxon>Bacteria</taxon>
        <taxon>Bacillati</taxon>
        <taxon>Bacillota</taxon>
        <taxon>Clostridia</taxon>
        <taxon>Eubacteriales</taxon>
        <taxon>Candidatus Stercoripulliclostridium</taxon>
    </lineage>
</organism>
<gene>
    <name evidence="2" type="ORF">IAB05_00500</name>
</gene>
<reference evidence="2" key="1">
    <citation type="submission" date="2020-10" db="EMBL/GenBank/DDBJ databases">
        <authorList>
            <person name="Gilroy R."/>
        </authorList>
    </citation>
    <scope>NUCLEOTIDE SEQUENCE</scope>
    <source>
        <strain evidence="2">18911</strain>
    </source>
</reference>
<evidence type="ECO:0000313" key="3">
    <source>
        <dbReference type="Proteomes" id="UP000824094"/>
    </source>
</evidence>
<dbReference type="AlphaFoldDB" id="A0A9D1MGN9"/>
<keyword evidence="2" id="KW-0396">Initiation factor</keyword>
<dbReference type="InterPro" id="IPR014879">
    <property type="entry name" value="Spo0A_C"/>
</dbReference>
<evidence type="ECO:0000259" key="1">
    <source>
        <dbReference type="Pfam" id="PF08769"/>
    </source>
</evidence>
<dbReference type="GO" id="GO:0003743">
    <property type="term" value="F:translation initiation factor activity"/>
    <property type="evidence" value="ECO:0007669"/>
    <property type="project" value="UniProtKB-KW"/>
</dbReference>
<protein>
    <submittedName>
        <fullName evidence="2">Sporulation initiation factor Spo0A C-terminal domain-containing protein</fullName>
    </submittedName>
</protein>
<dbReference type="InterPro" id="IPR016032">
    <property type="entry name" value="Sig_transdc_resp-reg_C-effctor"/>
</dbReference>
<accession>A0A9D1MGN9</accession>
<dbReference type="GO" id="GO:0005737">
    <property type="term" value="C:cytoplasm"/>
    <property type="evidence" value="ECO:0007669"/>
    <property type="project" value="InterPro"/>
</dbReference>
<dbReference type="SUPFAM" id="SSF46894">
    <property type="entry name" value="C-terminal effector domain of the bipartite response regulators"/>
    <property type="match status" value="1"/>
</dbReference>
<dbReference type="Proteomes" id="UP000824094">
    <property type="component" value="Unassembled WGS sequence"/>
</dbReference>
<dbReference type="GO" id="GO:0005509">
    <property type="term" value="F:calcium ion binding"/>
    <property type="evidence" value="ECO:0007669"/>
    <property type="project" value="InterPro"/>
</dbReference>
<dbReference type="Gene3D" id="1.10.10.10">
    <property type="entry name" value="Winged helix-like DNA-binding domain superfamily/Winged helix DNA-binding domain"/>
    <property type="match status" value="1"/>
</dbReference>
<reference evidence="2" key="2">
    <citation type="journal article" date="2021" name="PeerJ">
        <title>Extensive microbial diversity within the chicken gut microbiome revealed by metagenomics and culture.</title>
        <authorList>
            <person name="Gilroy R."/>
            <person name="Ravi A."/>
            <person name="Getino M."/>
            <person name="Pursley I."/>
            <person name="Horton D.L."/>
            <person name="Alikhan N.F."/>
            <person name="Baker D."/>
            <person name="Gharbi K."/>
            <person name="Hall N."/>
            <person name="Watson M."/>
            <person name="Adriaenssens E.M."/>
            <person name="Foster-Nyarko E."/>
            <person name="Jarju S."/>
            <person name="Secka A."/>
            <person name="Antonio M."/>
            <person name="Oren A."/>
            <person name="Chaudhuri R.R."/>
            <person name="La Ragione R."/>
            <person name="Hildebrand F."/>
            <person name="Pallen M.J."/>
        </authorList>
    </citation>
    <scope>NUCLEOTIDE SEQUENCE</scope>
    <source>
        <strain evidence="2">18911</strain>
    </source>
</reference>
<sequence length="234" mass="25577">MNVTCVTVAFPPAELKAMELSEGYLPVLASVDTLEELYRVTAERVPSVILAYAPRSAAPEDLKAFAESLDPAPALLFVTENEDYNGFDCVPVAAGYAEVKARAIHAAQNNSQLVIRLKDKALDERIANIFLSAGIPPHVKGYRFLREAVKKIVAEPDLINAITKELYPAVATEFGTTPSKVERAIRHAIEVAWARGKIENINNIYGVKVFGRGEKPTNGELIALIADKLIIEYS</sequence>
<keyword evidence="2" id="KW-0648">Protein biosynthesis</keyword>
<name>A0A9D1MGN9_9FIRM</name>
<comment type="caution">
    <text evidence="2">The sequence shown here is derived from an EMBL/GenBank/DDBJ whole genome shotgun (WGS) entry which is preliminary data.</text>
</comment>
<dbReference type="InterPro" id="IPR036388">
    <property type="entry name" value="WH-like_DNA-bd_sf"/>
</dbReference>
<feature type="domain" description="Sporulation initiation factor Spo0A C-terminal" evidence="1">
    <location>
        <begin position="126"/>
        <end position="229"/>
    </location>
</feature>
<dbReference type="GO" id="GO:0042173">
    <property type="term" value="P:regulation of sporulation resulting in formation of a cellular spore"/>
    <property type="evidence" value="ECO:0007669"/>
    <property type="project" value="InterPro"/>
</dbReference>
<dbReference type="EMBL" id="DVNF01000018">
    <property type="protein sequence ID" value="HIU59850.1"/>
    <property type="molecule type" value="Genomic_DNA"/>
</dbReference>